<keyword evidence="7" id="KW-0614">Plasmid</keyword>
<keyword evidence="3 6" id="KW-0812">Transmembrane</keyword>
<gene>
    <name evidence="7" type="ORF">PVT71_29150</name>
</gene>
<keyword evidence="4 6" id="KW-1133">Transmembrane helix</keyword>
<feature type="transmembrane region" description="Helical" evidence="6">
    <location>
        <begin position="211"/>
        <end position="229"/>
    </location>
</feature>
<dbReference type="InterPro" id="IPR030191">
    <property type="entry name" value="CodB"/>
</dbReference>
<organism evidence="7">
    <name type="scientific">Alloyangia sp. H15</name>
    <dbReference type="NCBI Taxonomy" id="3029062"/>
    <lineage>
        <taxon>Bacteria</taxon>
        <taxon>Pseudomonadati</taxon>
        <taxon>Pseudomonadota</taxon>
        <taxon>Alphaproteobacteria</taxon>
        <taxon>Rhodobacterales</taxon>
        <taxon>Roseobacteraceae</taxon>
        <taxon>Alloyangia</taxon>
    </lineage>
</organism>
<proteinExistence type="inferred from homology"/>
<feature type="transmembrane region" description="Helical" evidence="6">
    <location>
        <begin position="67"/>
        <end position="88"/>
    </location>
</feature>
<dbReference type="EMBL" id="CP123390">
    <property type="protein sequence ID" value="XCC97893.1"/>
    <property type="molecule type" value="Genomic_DNA"/>
</dbReference>
<feature type="transmembrane region" description="Helical" evidence="6">
    <location>
        <begin position="36"/>
        <end position="55"/>
    </location>
</feature>
<sequence>MADTEMRPEASRLETLTEDYTREPVPAHVNTRGLQIAIIQCAIGITLPVLAYSSWLAQENGLGSANFGFWAGSWIVALISVFSGMVGAQSRLSTYMILQFSFGRTGAKLVNLLMAVILLGWYAVTCEEFGLAISQALETMLGIDLNVQLATLAGSVLMALTTIFGFQMIEKFSRFSVPLLAGFMVYVALQATGSGDVALDWSRSATAEAEVSLISTVIGLFVIAAVLMPDFTRFCPNSRESIIASVVGLGFTFPMVALLAAIPAVRTGESDLIMIMAGMGVVFAALFVLVFATWSTNITNLYSSTLTLSTIATKVPSWKLTVLGAVVATAAAMGGLAGEFTTFLLFIGVTTTPLVGIYVVDFFLIRGRDYDLRRLEAAPAIGWPALVSWALGSTLGYLTENGLLSLTGLSAIDALIPTALLYFVLAKLLGRRA</sequence>
<feature type="transmembrane region" description="Helical" evidence="6">
    <location>
        <begin position="109"/>
        <end position="125"/>
    </location>
</feature>
<feature type="transmembrane region" description="Helical" evidence="6">
    <location>
        <begin position="241"/>
        <end position="266"/>
    </location>
</feature>
<feature type="transmembrane region" description="Helical" evidence="6">
    <location>
        <begin position="377"/>
        <end position="398"/>
    </location>
</feature>
<evidence type="ECO:0000256" key="4">
    <source>
        <dbReference type="ARBA" id="ARBA00022989"/>
    </source>
</evidence>
<comment type="subcellular location">
    <subcellularLocation>
        <location evidence="1">Membrane</location>
        <topology evidence="1">Multi-pass membrane protein</topology>
    </subcellularLocation>
</comment>
<dbReference type="GO" id="GO:0005886">
    <property type="term" value="C:plasma membrane"/>
    <property type="evidence" value="ECO:0007669"/>
    <property type="project" value="TreeGrafter"/>
</dbReference>
<dbReference type="PANTHER" id="PTHR30569">
    <property type="entry name" value="CYTOSINE TRANSPORTER CODB"/>
    <property type="match status" value="1"/>
</dbReference>
<feature type="transmembrane region" description="Helical" evidence="6">
    <location>
        <begin position="343"/>
        <end position="365"/>
    </location>
</feature>
<protein>
    <submittedName>
        <fullName evidence="7">Cytosine permease</fullName>
    </submittedName>
</protein>
<dbReference type="PANTHER" id="PTHR30569:SF0">
    <property type="entry name" value="CYTOSINE PERMEASE"/>
    <property type="match status" value="1"/>
</dbReference>
<feature type="transmembrane region" description="Helical" evidence="6">
    <location>
        <begin position="172"/>
        <end position="191"/>
    </location>
</feature>
<feature type="transmembrane region" description="Helical" evidence="6">
    <location>
        <begin position="272"/>
        <end position="296"/>
    </location>
</feature>
<dbReference type="GO" id="GO:0015209">
    <property type="term" value="F:cytosine transmembrane transporter activity"/>
    <property type="evidence" value="ECO:0007669"/>
    <property type="project" value="InterPro"/>
</dbReference>
<feature type="transmembrane region" description="Helical" evidence="6">
    <location>
        <begin position="145"/>
        <end position="165"/>
    </location>
</feature>
<evidence type="ECO:0000256" key="2">
    <source>
        <dbReference type="ARBA" id="ARBA00008974"/>
    </source>
</evidence>
<evidence type="ECO:0000256" key="3">
    <source>
        <dbReference type="ARBA" id="ARBA00022692"/>
    </source>
</evidence>
<dbReference type="Pfam" id="PF02133">
    <property type="entry name" value="Transp_cyt_pur"/>
    <property type="match status" value="1"/>
</dbReference>
<comment type="similarity">
    <text evidence="2">Belongs to the purine-cytosine permease (2.A.39) family.</text>
</comment>
<name>A0AAU8ASD7_9RHOB</name>
<evidence type="ECO:0000256" key="1">
    <source>
        <dbReference type="ARBA" id="ARBA00004141"/>
    </source>
</evidence>
<reference evidence="7" key="1">
    <citation type="submission" date="2023-02" db="EMBL/GenBank/DDBJ databases">
        <title>Description and genomic characterization of Salipiger bruguierae sp. nov., isolated from the sediment of mangrove plant Bruguiera sexangula.</title>
        <authorList>
            <person name="Long M."/>
        </authorList>
    </citation>
    <scope>NUCLEOTIDE SEQUENCE</scope>
    <source>
        <strain evidence="7">H15</strain>
        <plasmid evidence="7">unnamed5</plasmid>
    </source>
</reference>
<evidence type="ECO:0000313" key="7">
    <source>
        <dbReference type="EMBL" id="XCC97893.1"/>
    </source>
</evidence>
<dbReference type="RefSeq" id="WP_353476772.1">
    <property type="nucleotide sequence ID" value="NZ_CP123390.1"/>
</dbReference>
<evidence type="ECO:0000256" key="5">
    <source>
        <dbReference type="ARBA" id="ARBA00023136"/>
    </source>
</evidence>
<geneLocation type="plasmid" evidence="7">
    <name>unnamed5</name>
</geneLocation>
<evidence type="ECO:0000256" key="6">
    <source>
        <dbReference type="SAM" id="Phobius"/>
    </source>
</evidence>
<keyword evidence="5 6" id="KW-0472">Membrane</keyword>
<feature type="transmembrane region" description="Helical" evidence="6">
    <location>
        <begin position="317"/>
        <end position="337"/>
    </location>
</feature>
<dbReference type="InterPro" id="IPR001248">
    <property type="entry name" value="Pur-cyt_permease"/>
</dbReference>
<accession>A0AAU8ASD7</accession>
<dbReference type="Gene3D" id="1.10.4160.10">
    <property type="entry name" value="Hydantoin permease"/>
    <property type="match status" value="1"/>
</dbReference>
<feature type="transmembrane region" description="Helical" evidence="6">
    <location>
        <begin position="404"/>
        <end position="425"/>
    </location>
</feature>
<dbReference type="AlphaFoldDB" id="A0AAU8ASD7"/>